<proteinExistence type="predicted"/>
<keyword evidence="3" id="KW-1185">Reference proteome</keyword>
<evidence type="ECO:0000256" key="1">
    <source>
        <dbReference type="SAM" id="MobiDB-lite"/>
    </source>
</evidence>
<dbReference type="AlphaFoldDB" id="A0A0E0PE84"/>
<evidence type="ECO:0000313" key="2">
    <source>
        <dbReference type="EnsemblPlants" id="ORUFI04G27330.1"/>
    </source>
</evidence>
<name>A0A0E0PE84_ORYRU</name>
<dbReference type="Gramene" id="ORUFI04G27330.1">
    <property type="protein sequence ID" value="ORUFI04G27330.1"/>
    <property type="gene ID" value="ORUFI04G27330"/>
</dbReference>
<dbReference type="EnsemblPlants" id="ORUFI04G27330.1">
    <property type="protein sequence ID" value="ORUFI04G27330.1"/>
    <property type="gene ID" value="ORUFI04G27330"/>
</dbReference>
<accession>A0A0E0PE84</accession>
<dbReference type="HOGENOM" id="CLU_2088770_0_0_1"/>
<protein>
    <submittedName>
        <fullName evidence="2">Uncharacterized protein</fullName>
    </submittedName>
</protein>
<organism evidence="2 3">
    <name type="scientific">Oryza rufipogon</name>
    <name type="common">Brownbeard rice</name>
    <name type="synonym">Asian wild rice</name>
    <dbReference type="NCBI Taxonomy" id="4529"/>
    <lineage>
        <taxon>Eukaryota</taxon>
        <taxon>Viridiplantae</taxon>
        <taxon>Streptophyta</taxon>
        <taxon>Embryophyta</taxon>
        <taxon>Tracheophyta</taxon>
        <taxon>Spermatophyta</taxon>
        <taxon>Magnoliopsida</taxon>
        <taxon>Liliopsida</taxon>
        <taxon>Poales</taxon>
        <taxon>Poaceae</taxon>
        <taxon>BOP clade</taxon>
        <taxon>Oryzoideae</taxon>
        <taxon>Oryzeae</taxon>
        <taxon>Oryzinae</taxon>
        <taxon>Oryza</taxon>
    </lineage>
</organism>
<dbReference type="Proteomes" id="UP000008022">
    <property type="component" value="Unassembled WGS sequence"/>
</dbReference>
<evidence type="ECO:0000313" key="3">
    <source>
        <dbReference type="Proteomes" id="UP000008022"/>
    </source>
</evidence>
<feature type="region of interest" description="Disordered" evidence="1">
    <location>
        <begin position="36"/>
        <end position="55"/>
    </location>
</feature>
<sequence length="117" mass="13477">MDGEMMEREAPQLSVRHFVERIVRAPWRALRPSATARIGKQRGAWPPPEMELGDARRLFGGPRRRAGMRHRIEGRGLAQGETEDFLHVEASQLVLPCPPICWLETWTTKWQTIIAEH</sequence>
<reference evidence="2" key="2">
    <citation type="submission" date="2015-06" db="UniProtKB">
        <authorList>
            <consortium name="EnsemblPlants"/>
        </authorList>
    </citation>
    <scope>IDENTIFICATION</scope>
</reference>
<reference evidence="3" key="1">
    <citation type="submission" date="2013-06" db="EMBL/GenBank/DDBJ databases">
        <authorList>
            <person name="Zhao Q."/>
        </authorList>
    </citation>
    <scope>NUCLEOTIDE SEQUENCE</scope>
    <source>
        <strain evidence="3">cv. W1943</strain>
    </source>
</reference>